<sequence>LARVGGNGFNGSGDIFLAFATGNDLPRGDQPLALTMLPHDCMNELFRAAAESTEEAILNALCAAETMHGFNGSLVHALPHDALLRAMGR</sequence>
<dbReference type="Proteomes" id="UP000050509">
    <property type="component" value="Unassembled WGS sequence"/>
</dbReference>
<dbReference type="SUPFAM" id="SSF56266">
    <property type="entry name" value="DmpA/ArgJ-like"/>
    <property type="match status" value="1"/>
</dbReference>
<name>A0A0N8PSF9_9CHLR</name>
<dbReference type="PANTHER" id="PTHR36512">
    <property type="entry name" value="D-AMINOPEPTIDASE"/>
    <property type="match status" value="1"/>
</dbReference>
<dbReference type="Pfam" id="PF03576">
    <property type="entry name" value="Peptidase_S58"/>
    <property type="match status" value="1"/>
</dbReference>
<comment type="similarity">
    <text evidence="1">Belongs to the peptidase S58 family.</text>
</comment>
<evidence type="ECO:0000256" key="1">
    <source>
        <dbReference type="ARBA" id="ARBA00007068"/>
    </source>
</evidence>
<keyword evidence="2" id="KW-0031">Aminopeptidase</keyword>
<reference evidence="2 3" key="1">
    <citation type="submission" date="2015-09" db="EMBL/GenBank/DDBJ databases">
        <title>Draft genome sequence of Kouleothrix aurantiaca JCM 19913.</title>
        <authorList>
            <person name="Hemp J."/>
        </authorList>
    </citation>
    <scope>NUCLEOTIDE SEQUENCE [LARGE SCALE GENOMIC DNA]</scope>
    <source>
        <strain evidence="2 3">COM-B</strain>
    </source>
</reference>
<accession>A0A0N8PSF9</accession>
<dbReference type="InterPro" id="IPR005321">
    <property type="entry name" value="Peptidase_S58_DmpA"/>
</dbReference>
<dbReference type="GO" id="GO:0004177">
    <property type="term" value="F:aminopeptidase activity"/>
    <property type="evidence" value="ECO:0007669"/>
    <property type="project" value="UniProtKB-KW"/>
</dbReference>
<evidence type="ECO:0000313" key="2">
    <source>
        <dbReference type="EMBL" id="KPV52613.1"/>
    </source>
</evidence>
<proteinExistence type="inferred from homology"/>
<keyword evidence="3" id="KW-1185">Reference proteome</keyword>
<dbReference type="AlphaFoldDB" id="A0A0N8PSF9"/>
<dbReference type="InterPro" id="IPR016117">
    <property type="entry name" value="ArgJ-like_dom_sf"/>
</dbReference>
<feature type="non-terminal residue" evidence="2">
    <location>
        <position position="1"/>
    </location>
</feature>
<gene>
    <name evidence="2" type="ORF">SE17_14445</name>
</gene>
<keyword evidence="2" id="KW-0378">Hydrolase</keyword>
<dbReference type="PANTHER" id="PTHR36512:SF3">
    <property type="entry name" value="BLR5678 PROTEIN"/>
    <property type="match status" value="1"/>
</dbReference>
<dbReference type="Gene3D" id="3.60.70.12">
    <property type="entry name" value="L-amino peptidase D-ALA esterase/amidase"/>
    <property type="match status" value="1"/>
</dbReference>
<comment type="caution">
    <text evidence="2">The sequence shown here is derived from an EMBL/GenBank/DDBJ whole genome shotgun (WGS) entry which is preliminary data.</text>
</comment>
<protein>
    <submittedName>
        <fullName evidence="2">Aminopeptidase</fullName>
    </submittedName>
</protein>
<organism evidence="2 3">
    <name type="scientific">Kouleothrix aurantiaca</name>
    <dbReference type="NCBI Taxonomy" id="186479"/>
    <lineage>
        <taxon>Bacteria</taxon>
        <taxon>Bacillati</taxon>
        <taxon>Chloroflexota</taxon>
        <taxon>Chloroflexia</taxon>
        <taxon>Chloroflexales</taxon>
        <taxon>Roseiflexineae</taxon>
        <taxon>Roseiflexaceae</taxon>
        <taxon>Kouleothrix</taxon>
    </lineage>
</organism>
<evidence type="ECO:0000313" key="3">
    <source>
        <dbReference type="Proteomes" id="UP000050509"/>
    </source>
</evidence>
<keyword evidence="2" id="KW-0645">Protease</keyword>
<dbReference type="EMBL" id="LJCR01000488">
    <property type="protein sequence ID" value="KPV52613.1"/>
    <property type="molecule type" value="Genomic_DNA"/>
</dbReference>